<keyword evidence="3 6" id="KW-0694">RNA-binding</keyword>
<dbReference type="EMBL" id="LT622865">
    <property type="protein sequence ID" value="SCW21668.1"/>
    <property type="molecule type" value="Genomic_DNA"/>
</dbReference>
<dbReference type="NCBIfam" id="TIGR00061">
    <property type="entry name" value="L21"/>
    <property type="match status" value="1"/>
</dbReference>
<keyword evidence="8" id="KW-0934">Plastid</keyword>
<dbReference type="SUPFAM" id="SSF141091">
    <property type="entry name" value="L21p-like"/>
    <property type="match status" value="1"/>
</dbReference>
<evidence type="ECO:0000256" key="5">
    <source>
        <dbReference type="ARBA" id="ARBA00023274"/>
    </source>
</evidence>
<accession>A0A1G4NSM0</accession>
<sequence>MSYAIIETSGQQIWVQPGRFYDIHKIQASPGQYIKLEKVLFINNNSVLQIGKPCIKDAYVIGKVLKHFKGRKLIIFKMKPKKNMKSKNGHRQEMSRVLIESMAITKI</sequence>
<keyword evidence="2 6" id="KW-0699">rRNA-binding</keyword>
<dbReference type="GO" id="GO:0006412">
    <property type="term" value="P:translation"/>
    <property type="evidence" value="ECO:0007669"/>
    <property type="project" value="UniProtKB-UniRule"/>
</dbReference>
<gene>
    <name evidence="6 8" type="primary">rpl21</name>
    <name evidence="8" type="ORF">JFC0074_18</name>
</gene>
<dbReference type="AlphaFoldDB" id="A0A1G4NSM0"/>
<dbReference type="InterPro" id="IPR018258">
    <property type="entry name" value="Ribosomal_bL21_CS"/>
</dbReference>
<evidence type="ECO:0000256" key="7">
    <source>
        <dbReference type="RuleBase" id="RU000563"/>
    </source>
</evidence>
<keyword evidence="5 6" id="KW-0687">Ribonucleoprotein</keyword>
<dbReference type="InterPro" id="IPR028909">
    <property type="entry name" value="bL21-like"/>
</dbReference>
<reference evidence="8" key="1">
    <citation type="submission" date="2016-10" db="EMBL/GenBank/DDBJ databases">
        <title>Chloroplast genomes as a tool to resolve red algal phylogenies: a case study in the Nemaliales.</title>
        <authorList>
            <person name="Costa J.F."/>
            <person name="Lin S.M."/>
            <person name="Macaya E.C."/>
            <person name="Fernandez-Garcia C."/>
            <person name="Verbruggen H."/>
        </authorList>
    </citation>
    <scope>NUCLEOTIDE SEQUENCE</scope>
    <source>
        <strain evidence="8">JFC0074</strain>
    </source>
</reference>
<dbReference type="InterPro" id="IPR036164">
    <property type="entry name" value="bL21-like_sf"/>
</dbReference>
<dbReference type="GO" id="GO:0019843">
    <property type="term" value="F:rRNA binding"/>
    <property type="evidence" value="ECO:0007669"/>
    <property type="project" value="UniProtKB-UniRule"/>
</dbReference>
<reference evidence="8" key="2">
    <citation type="submission" date="2016-10" db="EMBL/GenBank/DDBJ databases">
        <authorList>
            <person name="de Groot N.N."/>
        </authorList>
    </citation>
    <scope>NUCLEOTIDE SEQUENCE</scope>
    <source>
        <strain evidence="8">JFC0074</strain>
    </source>
</reference>
<evidence type="ECO:0000256" key="2">
    <source>
        <dbReference type="ARBA" id="ARBA00022730"/>
    </source>
</evidence>
<evidence type="ECO:0000256" key="4">
    <source>
        <dbReference type="ARBA" id="ARBA00022980"/>
    </source>
</evidence>
<protein>
    <recommendedName>
        <fullName evidence="6">Large ribosomal subunit protein bL21c</fullName>
    </recommendedName>
</protein>
<evidence type="ECO:0000256" key="3">
    <source>
        <dbReference type="ARBA" id="ARBA00022884"/>
    </source>
</evidence>
<evidence type="ECO:0000313" key="8">
    <source>
        <dbReference type="EMBL" id="SCW21668.1"/>
    </source>
</evidence>
<comment type="function">
    <text evidence="6 7">This protein binds to 23S rRNA.</text>
</comment>
<dbReference type="GO" id="GO:0009507">
    <property type="term" value="C:chloroplast"/>
    <property type="evidence" value="ECO:0007669"/>
    <property type="project" value="UniProtKB-SubCell"/>
</dbReference>
<dbReference type="GeneID" id="29998801"/>
<evidence type="ECO:0000256" key="1">
    <source>
        <dbReference type="ARBA" id="ARBA00008563"/>
    </source>
</evidence>
<dbReference type="GO" id="GO:0005840">
    <property type="term" value="C:ribosome"/>
    <property type="evidence" value="ECO:0007669"/>
    <property type="project" value="UniProtKB-KW"/>
</dbReference>
<comment type="subcellular location">
    <subcellularLocation>
        <location evidence="6">Plastid</location>
        <location evidence="6">Chloroplast</location>
    </subcellularLocation>
</comment>
<dbReference type="PANTHER" id="PTHR21349">
    <property type="entry name" value="50S RIBOSOMAL PROTEIN L21"/>
    <property type="match status" value="1"/>
</dbReference>
<dbReference type="GO" id="GO:1990904">
    <property type="term" value="C:ribonucleoprotein complex"/>
    <property type="evidence" value="ECO:0007669"/>
    <property type="project" value="UniProtKB-KW"/>
</dbReference>
<evidence type="ECO:0000256" key="6">
    <source>
        <dbReference type="HAMAP-Rule" id="MF_01363"/>
    </source>
</evidence>
<dbReference type="RefSeq" id="YP_009313414.1">
    <property type="nucleotide sequence ID" value="NC_031657.1"/>
</dbReference>
<dbReference type="InterPro" id="IPR001787">
    <property type="entry name" value="Ribosomal_bL21"/>
</dbReference>
<geneLocation type="chloroplast" evidence="8"/>
<keyword evidence="4 6" id="KW-0689">Ribosomal protein</keyword>
<dbReference type="HAMAP" id="MF_01363">
    <property type="entry name" value="Ribosomal_bL21"/>
    <property type="match status" value="1"/>
</dbReference>
<keyword evidence="8" id="KW-0150">Chloroplast</keyword>
<dbReference type="Pfam" id="PF00829">
    <property type="entry name" value="Ribosomal_L21p"/>
    <property type="match status" value="1"/>
</dbReference>
<proteinExistence type="inferred from homology"/>
<dbReference type="GO" id="GO:0003735">
    <property type="term" value="F:structural constituent of ribosome"/>
    <property type="evidence" value="ECO:0007669"/>
    <property type="project" value="InterPro"/>
</dbReference>
<comment type="subunit">
    <text evidence="6 7">Part of the 50S ribosomal subunit.</text>
</comment>
<organism evidence="8">
    <name type="scientific">Galaxaura rugosa</name>
    <dbReference type="NCBI Taxonomy" id="268570"/>
    <lineage>
        <taxon>Eukaryota</taxon>
        <taxon>Rhodophyta</taxon>
        <taxon>Florideophyceae</taxon>
        <taxon>Nemaliophycidae</taxon>
        <taxon>Nemaliales</taxon>
        <taxon>Galaxauraceae</taxon>
        <taxon>Galaxaura</taxon>
    </lineage>
</organism>
<dbReference type="PROSITE" id="PS01169">
    <property type="entry name" value="RIBOSOMAL_L21"/>
    <property type="match status" value="1"/>
</dbReference>
<comment type="similarity">
    <text evidence="1 6 7">Belongs to the bacterial ribosomal protein bL21 family.</text>
</comment>
<dbReference type="PANTHER" id="PTHR21349:SF0">
    <property type="entry name" value="LARGE RIBOSOMAL SUBUNIT PROTEIN BL21M"/>
    <property type="match status" value="1"/>
</dbReference>
<name>A0A1G4NSM0_9FLOR</name>